<accession>A0ABU0T8N2</accession>
<dbReference type="Proteomes" id="UP001230328">
    <property type="component" value="Unassembled WGS sequence"/>
</dbReference>
<dbReference type="EMBL" id="JAUSZI010000002">
    <property type="protein sequence ID" value="MDQ1031179.1"/>
    <property type="molecule type" value="Genomic_DNA"/>
</dbReference>
<feature type="domain" description="Orc1-like AAA ATPase" evidence="1">
    <location>
        <begin position="3"/>
        <end position="76"/>
    </location>
</feature>
<reference evidence="2 3" key="1">
    <citation type="submission" date="2023-07" db="EMBL/GenBank/DDBJ databases">
        <title>Comparative genomics of wheat-associated soil bacteria to identify genetic determinants of phenazine resistance.</title>
        <authorList>
            <person name="Mouncey N."/>
        </authorList>
    </citation>
    <scope>NUCLEOTIDE SEQUENCE [LARGE SCALE GENOMIC DNA]</scope>
    <source>
        <strain evidence="2 3">V2I4</strain>
    </source>
</reference>
<protein>
    <submittedName>
        <fullName evidence="2">Cdc6-like AAA superfamily ATPase</fullName>
    </submittedName>
</protein>
<dbReference type="SUPFAM" id="SSF52540">
    <property type="entry name" value="P-loop containing nucleoside triphosphate hydrolases"/>
    <property type="match status" value="1"/>
</dbReference>
<keyword evidence="3" id="KW-1185">Reference proteome</keyword>
<evidence type="ECO:0000259" key="1">
    <source>
        <dbReference type="Pfam" id="PF13191"/>
    </source>
</evidence>
<evidence type="ECO:0000313" key="3">
    <source>
        <dbReference type="Proteomes" id="UP001230328"/>
    </source>
</evidence>
<comment type="caution">
    <text evidence="2">The sequence shown here is derived from an EMBL/GenBank/DDBJ whole genome shotgun (WGS) entry which is preliminary data.</text>
</comment>
<proteinExistence type="predicted"/>
<gene>
    <name evidence="2" type="ORF">QF035_008761</name>
</gene>
<dbReference type="InterPro" id="IPR027417">
    <property type="entry name" value="P-loop_NTPase"/>
</dbReference>
<evidence type="ECO:0000313" key="2">
    <source>
        <dbReference type="EMBL" id="MDQ1031179.1"/>
    </source>
</evidence>
<name>A0ABU0T8N2_9ACTN</name>
<dbReference type="RefSeq" id="WP_373467046.1">
    <property type="nucleotide sequence ID" value="NZ_JAUSZI010000002.1"/>
</dbReference>
<dbReference type="InterPro" id="IPR041664">
    <property type="entry name" value="AAA_16"/>
</dbReference>
<organism evidence="2 3">
    <name type="scientific">Streptomyces umbrinus</name>
    <dbReference type="NCBI Taxonomy" id="67370"/>
    <lineage>
        <taxon>Bacteria</taxon>
        <taxon>Bacillati</taxon>
        <taxon>Actinomycetota</taxon>
        <taxon>Actinomycetes</taxon>
        <taxon>Kitasatosporales</taxon>
        <taxon>Streptomycetaceae</taxon>
        <taxon>Streptomyces</taxon>
        <taxon>Streptomyces phaeochromogenes group</taxon>
    </lineage>
</organism>
<dbReference type="Pfam" id="PF13191">
    <property type="entry name" value="AAA_16"/>
    <property type="match status" value="1"/>
</dbReference>
<sequence>MAEIRGGRSAVLVVRGEAGIGKTALVDHLAAHVSDCRTIRAGGSEAEMELPFAGLHQLVALLLDDIDHLFTPQHEALDIRLRPGVRGVVAAGEPAR</sequence>